<accession>A0A8S5QCS8</accession>
<dbReference type="EMBL" id="BK015628">
    <property type="protein sequence ID" value="DAE16651.1"/>
    <property type="molecule type" value="Genomic_DNA"/>
</dbReference>
<evidence type="ECO:0000313" key="2">
    <source>
        <dbReference type="EMBL" id="DAE16651.1"/>
    </source>
</evidence>
<protein>
    <submittedName>
        <fullName evidence="2">WRC protein</fullName>
    </submittedName>
</protein>
<name>A0A8S5QCS8_9CAUD</name>
<dbReference type="NCBIfam" id="NF041373">
    <property type="entry name" value="HGG_STG"/>
    <property type="match status" value="1"/>
</dbReference>
<reference evidence="2" key="1">
    <citation type="journal article" date="2021" name="Proc. Natl. Acad. Sci. U.S.A.">
        <title>A Catalog of Tens of Thousands of Viruses from Human Metagenomes Reveals Hidden Associations with Chronic Diseases.</title>
        <authorList>
            <person name="Tisza M.J."/>
            <person name="Buck C.B."/>
        </authorList>
    </citation>
    <scope>NUCLEOTIDE SEQUENCE</scope>
    <source>
        <strain evidence="2">Ctw4b6</strain>
    </source>
</reference>
<sequence>MTQQEKPPRRRCKARNRRGGQCKRYPIPGGTVCKMHGGAAPQVKRKAALRLQELVDPALKVLAREMVSAEKSSDRLRAVENVLDRAGITRKQDQVDETTAQEMLIAKLQQMTGQ</sequence>
<feature type="compositionally biased region" description="Basic residues" evidence="1">
    <location>
        <begin position="8"/>
        <end position="21"/>
    </location>
</feature>
<feature type="region of interest" description="Disordered" evidence="1">
    <location>
        <begin position="1"/>
        <end position="23"/>
    </location>
</feature>
<evidence type="ECO:0000256" key="1">
    <source>
        <dbReference type="SAM" id="MobiDB-lite"/>
    </source>
</evidence>
<organism evidence="2">
    <name type="scientific">Myoviridae sp. ctw4b6</name>
    <dbReference type="NCBI Taxonomy" id="2825206"/>
    <lineage>
        <taxon>Viruses</taxon>
        <taxon>Duplodnaviria</taxon>
        <taxon>Heunggongvirae</taxon>
        <taxon>Uroviricota</taxon>
        <taxon>Caudoviricetes</taxon>
    </lineage>
</organism>
<proteinExistence type="predicted"/>
<dbReference type="InterPro" id="IPR047675">
    <property type="entry name" value="Putative_zinc-bd"/>
</dbReference>